<dbReference type="PANTHER" id="PTHR30482">
    <property type="entry name" value="HIGH-AFFINITY BRANCHED-CHAIN AMINO ACID TRANSPORT SYSTEM PERMEASE"/>
    <property type="match status" value="1"/>
</dbReference>
<dbReference type="EMBL" id="CP029357">
    <property type="protein sequence ID" value="AWK89644.1"/>
    <property type="molecule type" value="Genomic_DNA"/>
</dbReference>
<comment type="subcellular location">
    <subcellularLocation>
        <location evidence="1">Cell membrane</location>
        <topology evidence="1">Multi-pass membrane protein</topology>
    </subcellularLocation>
</comment>
<feature type="transmembrane region" description="Helical" evidence="6">
    <location>
        <begin position="231"/>
        <end position="249"/>
    </location>
</feature>
<evidence type="ECO:0000256" key="2">
    <source>
        <dbReference type="ARBA" id="ARBA00022475"/>
    </source>
</evidence>
<protein>
    <submittedName>
        <fullName evidence="7">Branched-chain amino acid ABC transporter permease</fullName>
    </submittedName>
</protein>
<feature type="transmembrane region" description="Helical" evidence="6">
    <location>
        <begin position="306"/>
        <end position="336"/>
    </location>
</feature>
<dbReference type="GO" id="GO:0015658">
    <property type="term" value="F:branched-chain amino acid transmembrane transporter activity"/>
    <property type="evidence" value="ECO:0007669"/>
    <property type="project" value="InterPro"/>
</dbReference>
<evidence type="ECO:0000256" key="6">
    <source>
        <dbReference type="SAM" id="Phobius"/>
    </source>
</evidence>
<accession>A0A2S2CYQ7</accession>
<gene>
    <name evidence="7" type="ORF">DEW08_26990</name>
</gene>
<evidence type="ECO:0000256" key="5">
    <source>
        <dbReference type="ARBA" id="ARBA00023136"/>
    </source>
</evidence>
<dbReference type="Proteomes" id="UP000245629">
    <property type="component" value="Plasmid unnamed2"/>
</dbReference>
<dbReference type="Pfam" id="PF02653">
    <property type="entry name" value="BPD_transp_2"/>
    <property type="match status" value="1"/>
</dbReference>
<feature type="transmembrane region" description="Helical" evidence="6">
    <location>
        <begin position="54"/>
        <end position="72"/>
    </location>
</feature>
<dbReference type="CDD" id="cd06581">
    <property type="entry name" value="TM_PBP1_LivM_like"/>
    <property type="match status" value="1"/>
</dbReference>
<geneLocation type="plasmid" evidence="7 8">
    <name>unnamed2</name>
</geneLocation>
<dbReference type="PANTHER" id="PTHR30482:SF17">
    <property type="entry name" value="ABC TRANSPORTER ATP-BINDING PROTEIN"/>
    <property type="match status" value="1"/>
</dbReference>
<proteinExistence type="predicted"/>
<evidence type="ECO:0000256" key="1">
    <source>
        <dbReference type="ARBA" id="ARBA00004651"/>
    </source>
</evidence>
<evidence type="ECO:0000313" key="8">
    <source>
        <dbReference type="Proteomes" id="UP000245629"/>
    </source>
</evidence>
<organism evidence="7 8">
    <name type="scientific">Azospirillum thermophilum</name>
    <dbReference type="NCBI Taxonomy" id="2202148"/>
    <lineage>
        <taxon>Bacteria</taxon>
        <taxon>Pseudomonadati</taxon>
        <taxon>Pseudomonadota</taxon>
        <taxon>Alphaproteobacteria</taxon>
        <taxon>Rhodospirillales</taxon>
        <taxon>Azospirillaceae</taxon>
        <taxon>Azospirillum</taxon>
    </lineage>
</organism>
<dbReference type="RefSeq" id="WP_109333144.1">
    <property type="nucleotide sequence ID" value="NZ_CP029357.1"/>
</dbReference>
<keyword evidence="2" id="KW-1003">Cell membrane</keyword>
<dbReference type="AlphaFoldDB" id="A0A2S2CYQ7"/>
<dbReference type="InterPro" id="IPR043428">
    <property type="entry name" value="LivM-like"/>
</dbReference>
<dbReference type="KEGG" id="azz:DEW08_26990"/>
<keyword evidence="5 6" id="KW-0472">Membrane</keyword>
<reference evidence="8" key="1">
    <citation type="submission" date="2018-05" db="EMBL/GenBank/DDBJ databases">
        <title>Azospirillum thermophila sp. nov., a novel isolated from hot spring.</title>
        <authorList>
            <person name="Zhao Z."/>
        </authorList>
    </citation>
    <scope>NUCLEOTIDE SEQUENCE [LARGE SCALE GENOMIC DNA]</scope>
    <source>
        <strain evidence="8">CFH 70021</strain>
        <plasmid evidence="8">unnamed2</plasmid>
    </source>
</reference>
<feature type="transmembrane region" description="Helical" evidence="6">
    <location>
        <begin position="269"/>
        <end position="294"/>
    </location>
</feature>
<feature type="transmembrane region" description="Helical" evidence="6">
    <location>
        <begin position="183"/>
        <end position="210"/>
    </location>
</feature>
<evidence type="ECO:0000256" key="3">
    <source>
        <dbReference type="ARBA" id="ARBA00022692"/>
    </source>
</evidence>
<feature type="transmembrane region" description="Helical" evidence="6">
    <location>
        <begin position="107"/>
        <end position="127"/>
    </location>
</feature>
<keyword evidence="8" id="KW-1185">Reference proteome</keyword>
<keyword evidence="3 6" id="KW-0812">Transmembrane</keyword>
<evidence type="ECO:0000256" key="4">
    <source>
        <dbReference type="ARBA" id="ARBA00022989"/>
    </source>
</evidence>
<name>A0A2S2CYQ7_9PROT</name>
<feature type="transmembrane region" description="Helical" evidence="6">
    <location>
        <begin position="134"/>
        <end position="154"/>
    </location>
</feature>
<keyword evidence="4 6" id="KW-1133">Transmembrane helix</keyword>
<sequence>MVSLPVASPQASDAARPSRAVTRLERRSRWRWHEILFWLSVASCPLIVPDDLVLASQVLIAGLFALSLDLLLGYGGIVSLGHAAFFGVGAYAAGLLARHGWGEPVSGLLLSGALAGLLGFALSFIIVRVRGIALLMVTLGVSLVLHEAAVKGYAVTGGDDGLQGIAVDPLLGMFPMDMWGRTAFGYSLAVAFAGFLLARRLVSSPFGLALQGMRENGRRMAAIGAPLRRHSALIYTVSAALAGVAGALLTQTTEFVSVEVLGFQRSAEVLIMLILGGAGHLYGAFIGAAVFMIVRDQLAAANPEYWFFWLGLMLVLVVLFARGGIIGGVGTIAYGLGARFRKGGTR</sequence>
<dbReference type="InterPro" id="IPR001851">
    <property type="entry name" value="ABC_transp_permease"/>
</dbReference>
<dbReference type="GO" id="GO:0005886">
    <property type="term" value="C:plasma membrane"/>
    <property type="evidence" value="ECO:0007669"/>
    <property type="project" value="UniProtKB-SubCell"/>
</dbReference>
<evidence type="ECO:0000313" key="7">
    <source>
        <dbReference type="EMBL" id="AWK89644.1"/>
    </source>
</evidence>
<keyword evidence="7" id="KW-0614">Plasmid</keyword>
<dbReference type="OrthoDB" id="9804361at2"/>